<proteinExistence type="predicted"/>
<comment type="caution">
    <text evidence="1">The sequence shown here is derived from an EMBL/GenBank/DDBJ whole genome shotgun (WGS) entry which is preliminary data.</text>
</comment>
<sequence>MIFHNIVRMSSTRCAVCKYFRRRCPSDCVFAPYFPPDNPLRFTSVHRIYGASNIGKMLEELPVHLRADAIESLYYEAKCRIQDPVYGCVGIISLLHRQIHIAQSQLAKARVEIAFLHANVVVAETILSSGESVAQQDIIDHGLDDPSINPWFY</sequence>
<dbReference type="EMBL" id="CM042062">
    <property type="protein sequence ID" value="KAI3669979.1"/>
    <property type="molecule type" value="Genomic_DNA"/>
</dbReference>
<accession>A0ACB8XT89</accession>
<keyword evidence="2" id="KW-1185">Reference proteome</keyword>
<dbReference type="Proteomes" id="UP001055879">
    <property type="component" value="Linkage Group LG16"/>
</dbReference>
<gene>
    <name evidence="1" type="ORF">L6452_41518</name>
</gene>
<name>A0ACB8XT89_ARCLA</name>
<protein>
    <submittedName>
        <fullName evidence="1">Uncharacterized protein</fullName>
    </submittedName>
</protein>
<organism evidence="1 2">
    <name type="scientific">Arctium lappa</name>
    <name type="common">Greater burdock</name>
    <name type="synonym">Lappa major</name>
    <dbReference type="NCBI Taxonomy" id="4217"/>
    <lineage>
        <taxon>Eukaryota</taxon>
        <taxon>Viridiplantae</taxon>
        <taxon>Streptophyta</taxon>
        <taxon>Embryophyta</taxon>
        <taxon>Tracheophyta</taxon>
        <taxon>Spermatophyta</taxon>
        <taxon>Magnoliopsida</taxon>
        <taxon>eudicotyledons</taxon>
        <taxon>Gunneridae</taxon>
        <taxon>Pentapetalae</taxon>
        <taxon>asterids</taxon>
        <taxon>campanulids</taxon>
        <taxon>Asterales</taxon>
        <taxon>Asteraceae</taxon>
        <taxon>Carduoideae</taxon>
        <taxon>Cardueae</taxon>
        <taxon>Arctiinae</taxon>
        <taxon>Arctium</taxon>
    </lineage>
</organism>
<evidence type="ECO:0000313" key="2">
    <source>
        <dbReference type="Proteomes" id="UP001055879"/>
    </source>
</evidence>
<reference evidence="1 2" key="2">
    <citation type="journal article" date="2022" name="Mol. Ecol. Resour.">
        <title>The genomes of chicory, endive, great burdock and yacon provide insights into Asteraceae paleo-polyploidization history and plant inulin production.</title>
        <authorList>
            <person name="Fan W."/>
            <person name="Wang S."/>
            <person name="Wang H."/>
            <person name="Wang A."/>
            <person name="Jiang F."/>
            <person name="Liu H."/>
            <person name="Zhao H."/>
            <person name="Xu D."/>
            <person name="Zhang Y."/>
        </authorList>
    </citation>
    <scope>NUCLEOTIDE SEQUENCE [LARGE SCALE GENOMIC DNA]</scope>
    <source>
        <strain evidence="2">cv. Niubang</strain>
    </source>
</reference>
<evidence type="ECO:0000313" key="1">
    <source>
        <dbReference type="EMBL" id="KAI3669979.1"/>
    </source>
</evidence>
<reference evidence="2" key="1">
    <citation type="journal article" date="2022" name="Mol. Ecol. Resour.">
        <title>The genomes of chicory, endive, great burdock and yacon provide insights into Asteraceae palaeo-polyploidization history and plant inulin production.</title>
        <authorList>
            <person name="Fan W."/>
            <person name="Wang S."/>
            <person name="Wang H."/>
            <person name="Wang A."/>
            <person name="Jiang F."/>
            <person name="Liu H."/>
            <person name="Zhao H."/>
            <person name="Xu D."/>
            <person name="Zhang Y."/>
        </authorList>
    </citation>
    <scope>NUCLEOTIDE SEQUENCE [LARGE SCALE GENOMIC DNA]</scope>
    <source>
        <strain evidence="2">cv. Niubang</strain>
    </source>
</reference>